<dbReference type="RefSeq" id="XP_009549931.1">
    <property type="nucleotide sequence ID" value="XM_009551636.1"/>
</dbReference>
<protein>
    <submittedName>
        <fullName evidence="2">Uncharacterized protein</fullName>
    </submittedName>
</protein>
<reference evidence="2 3" key="1">
    <citation type="journal article" date="2012" name="New Phytol.">
        <title>Insight into trade-off between wood decay and parasitism from the genome of a fungal forest pathogen.</title>
        <authorList>
            <person name="Olson A."/>
            <person name="Aerts A."/>
            <person name="Asiegbu F."/>
            <person name="Belbahri L."/>
            <person name="Bouzid O."/>
            <person name="Broberg A."/>
            <person name="Canback B."/>
            <person name="Coutinho P.M."/>
            <person name="Cullen D."/>
            <person name="Dalman K."/>
            <person name="Deflorio G."/>
            <person name="van Diepen L.T."/>
            <person name="Dunand C."/>
            <person name="Duplessis S."/>
            <person name="Durling M."/>
            <person name="Gonthier P."/>
            <person name="Grimwood J."/>
            <person name="Fossdal C.G."/>
            <person name="Hansson D."/>
            <person name="Henrissat B."/>
            <person name="Hietala A."/>
            <person name="Himmelstrand K."/>
            <person name="Hoffmeister D."/>
            <person name="Hogberg N."/>
            <person name="James T.Y."/>
            <person name="Karlsson M."/>
            <person name="Kohler A."/>
            <person name="Kues U."/>
            <person name="Lee Y.H."/>
            <person name="Lin Y.C."/>
            <person name="Lind M."/>
            <person name="Lindquist E."/>
            <person name="Lombard V."/>
            <person name="Lucas S."/>
            <person name="Lunden K."/>
            <person name="Morin E."/>
            <person name="Murat C."/>
            <person name="Park J."/>
            <person name="Raffaello T."/>
            <person name="Rouze P."/>
            <person name="Salamov A."/>
            <person name="Schmutz J."/>
            <person name="Solheim H."/>
            <person name="Stahlberg J."/>
            <person name="Velez H."/>
            <person name="de Vries R.P."/>
            <person name="Wiebenga A."/>
            <person name="Woodward S."/>
            <person name="Yakovlev I."/>
            <person name="Garbelotto M."/>
            <person name="Martin F."/>
            <person name="Grigoriev I.V."/>
            <person name="Stenlid J."/>
        </authorList>
    </citation>
    <scope>NUCLEOTIDE SEQUENCE [LARGE SCALE GENOMIC DNA]</scope>
    <source>
        <strain evidence="2 3">TC 32-1</strain>
    </source>
</reference>
<gene>
    <name evidence="2" type="ORF">HETIRDRAFT_454003</name>
</gene>
<organism evidence="2 3">
    <name type="scientific">Heterobasidion irregulare (strain TC 32-1)</name>
    <dbReference type="NCBI Taxonomy" id="747525"/>
    <lineage>
        <taxon>Eukaryota</taxon>
        <taxon>Fungi</taxon>
        <taxon>Dikarya</taxon>
        <taxon>Basidiomycota</taxon>
        <taxon>Agaricomycotina</taxon>
        <taxon>Agaricomycetes</taxon>
        <taxon>Russulales</taxon>
        <taxon>Bondarzewiaceae</taxon>
        <taxon>Heterobasidion</taxon>
        <taxon>Heterobasidion annosum species complex</taxon>
    </lineage>
</organism>
<dbReference type="EMBL" id="KI925462">
    <property type="protein sequence ID" value="ETW77916.1"/>
    <property type="molecule type" value="Genomic_DNA"/>
</dbReference>
<dbReference type="HOGENOM" id="CLU_2133826_0_0_1"/>
<sequence length="113" mass="12732">MAALRSRQARRYMPCQMSNTDTTQTAQRCVTQRQRLREVSVHVDTVFDTIDTPPRCGDLSDDAKAWRDRPQRPELGPVAIDLAPSRIDSLTVVRVHPQASPDCIAGSDTRERD</sequence>
<name>W4JYH9_HETIT</name>
<dbReference type="KEGG" id="hir:HETIRDRAFT_454003"/>
<dbReference type="Proteomes" id="UP000030671">
    <property type="component" value="Unassembled WGS sequence"/>
</dbReference>
<feature type="region of interest" description="Disordered" evidence="1">
    <location>
        <begin position="1"/>
        <end position="26"/>
    </location>
</feature>
<evidence type="ECO:0000313" key="2">
    <source>
        <dbReference type="EMBL" id="ETW77916.1"/>
    </source>
</evidence>
<feature type="compositionally biased region" description="Polar residues" evidence="1">
    <location>
        <begin position="16"/>
        <end position="26"/>
    </location>
</feature>
<proteinExistence type="predicted"/>
<keyword evidence="3" id="KW-1185">Reference proteome</keyword>
<dbReference type="AlphaFoldDB" id="W4JYH9"/>
<evidence type="ECO:0000313" key="3">
    <source>
        <dbReference type="Proteomes" id="UP000030671"/>
    </source>
</evidence>
<evidence type="ECO:0000256" key="1">
    <source>
        <dbReference type="SAM" id="MobiDB-lite"/>
    </source>
</evidence>
<dbReference type="InParanoid" id="W4JYH9"/>
<accession>W4JYH9</accession>
<dbReference type="GeneID" id="20676459"/>